<name>A0A9D5X2R8_9ACTN</name>
<dbReference type="Proteomes" id="UP000787322">
    <property type="component" value="Unassembled WGS sequence"/>
</dbReference>
<protein>
    <submittedName>
        <fullName evidence="1">Uncharacterized protein</fullName>
    </submittedName>
</protein>
<organism evidence="1 2">
    <name type="scientific">Lancefieldella parvula</name>
    <dbReference type="NCBI Taxonomy" id="1382"/>
    <lineage>
        <taxon>Bacteria</taxon>
        <taxon>Bacillati</taxon>
        <taxon>Actinomycetota</taxon>
        <taxon>Coriobacteriia</taxon>
        <taxon>Coriobacteriales</taxon>
        <taxon>Atopobiaceae</taxon>
        <taxon>Lancefieldella</taxon>
    </lineage>
</organism>
<dbReference type="RefSeq" id="WP_313993388.1">
    <property type="nucleotide sequence ID" value="NZ_CAUQBC010000001.1"/>
</dbReference>
<proteinExistence type="predicted"/>
<reference evidence="1" key="1">
    <citation type="submission" date="2020-04" db="EMBL/GenBank/DDBJ databases">
        <title>Deep metagenomics examines the oral microbiome during advanced dental caries in children, revealing novel taxa and co-occurrences with host molecules.</title>
        <authorList>
            <person name="Baker J.L."/>
            <person name="Morton J.T."/>
            <person name="Dinis M."/>
            <person name="Alvarez R."/>
            <person name="Tran N.C."/>
            <person name="Knight R."/>
            <person name="Edlund A."/>
        </authorList>
    </citation>
    <scope>NUCLEOTIDE SEQUENCE</scope>
    <source>
        <strain evidence="1">JCVI_3_bin.11</strain>
    </source>
</reference>
<sequence>MLQRDYILEVIDDFTSTVTAGLGNALETQTEESLDGVEAAVAELIDLSPETALALSPDSLVTMMLLSGVADSVAEYVVYALDRLSHVYEQLGDEDKAGLRRQQAVAVAQSFSVDQNATPEQFKDFEAKYFA</sequence>
<evidence type="ECO:0000313" key="1">
    <source>
        <dbReference type="EMBL" id="MBF4802539.1"/>
    </source>
</evidence>
<evidence type="ECO:0000313" key="2">
    <source>
        <dbReference type="Proteomes" id="UP000787322"/>
    </source>
</evidence>
<gene>
    <name evidence="1" type="ORF">HXK24_01765</name>
</gene>
<dbReference type="AlphaFoldDB" id="A0A9D5X2R8"/>
<dbReference type="EMBL" id="JABZGU010000020">
    <property type="protein sequence ID" value="MBF4802539.1"/>
    <property type="molecule type" value="Genomic_DNA"/>
</dbReference>
<accession>A0A9D5X2R8</accession>
<comment type="caution">
    <text evidence="1">The sequence shown here is derived from an EMBL/GenBank/DDBJ whole genome shotgun (WGS) entry which is preliminary data.</text>
</comment>